<protein>
    <submittedName>
        <fullName evidence="2">S-adenosyl-L-methionine-dependent methyltransferase</fullName>
    </submittedName>
</protein>
<accession>A0A4P9XT31</accession>
<dbReference type="Pfam" id="PF13649">
    <property type="entry name" value="Methyltransf_25"/>
    <property type="match status" value="1"/>
</dbReference>
<dbReference type="GO" id="GO:0032259">
    <property type="term" value="P:methylation"/>
    <property type="evidence" value="ECO:0007669"/>
    <property type="project" value="UniProtKB-KW"/>
</dbReference>
<sequence>MNSKTRSKSVDISLERGRDYSRARISTRLSGLRQVRARSQSAVQAIHRQLFARRHHNTEDAPYCLPNDDEEVDRLDQQHYVLRALFGRNYLAPIQAPAYVLDIGAGTGTWQMEMAAEFPDSQFIGIDISPIQPTSCLPSNCQFEMVNMLEGLPYQNHRFDYVHQRMVSLGVPTDRWDMLLSEHARVCRPGGWLELLETDWAPCDGGPGAQQLTHYIRELCKARDCEPRETANLTSQIEEAGFGDVRRLRVQLPIGGWGGLIGTQARHVVLSAWEAMRGPMLEHGVATNEQLDETFALLEAELVEQPMWLCLVVYIGQRRAD</sequence>
<name>A0A4P9XT31_9FUNG</name>
<dbReference type="SUPFAM" id="SSF53335">
    <property type="entry name" value="S-adenosyl-L-methionine-dependent methyltransferases"/>
    <property type="match status" value="1"/>
</dbReference>
<dbReference type="InterPro" id="IPR041698">
    <property type="entry name" value="Methyltransf_25"/>
</dbReference>
<organism evidence="2 3">
    <name type="scientific">Thamnocephalis sphaerospora</name>
    <dbReference type="NCBI Taxonomy" id="78915"/>
    <lineage>
        <taxon>Eukaryota</taxon>
        <taxon>Fungi</taxon>
        <taxon>Fungi incertae sedis</taxon>
        <taxon>Zoopagomycota</taxon>
        <taxon>Zoopagomycotina</taxon>
        <taxon>Zoopagomycetes</taxon>
        <taxon>Zoopagales</taxon>
        <taxon>Sigmoideomycetaceae</taxon>
        <taxon>Thamnocephalis</taxon>
    </lineage>
</organism>
<reference evidence="3" key="1">
    <citation type="journal article" date="2018" name="Nat. Microbiol.">
        <title>Leveraging single-cell genomics to expand the fungal tree of life.</title>
        <authorList>
            <person name="Ahrendt S.R."/>
            <person name="Quandt C.A."/>
            <person name="Ciobanu D."/>
            <person name="Clum A."/>
            <person name="Salamov A."/>
            <person name="Andreopoulos B."/>
            <person name="Cheng J.F."/>
            <person name="Woyke T."/>
            <person name="Pelin A."/>
            <person name="Henrissat B."/>
            <person name="Reynolds N.K."/>
            <person name="Benny G.L."/>
            <person name="Smith M.E."/>
            <person name="James T.Y."/>
            <person name="Grigoriev I.V."/>
        </authorList>
    </citation>
    <scope>NUCLEOTIDE SEQUENCE [LARGE SCALE GENOMIC DNA]</scope>
    <source>
        <strain evidence="3">RSA 1356</strain>
    </source>
</reference>
<dbReference type="Proteomes" id="UP000271241">
    <property type="component" value="Unassembled WGS sequence"/>
</dbReference>
<dbReference type="PANTHER" id="PTHR43591:SF24">
    <property type="entry name" value="2-METHOXY-6-POLYPRENYL-1,4-BENZOQUINOL METHYLASE, MITOCHONDRIAL"/>
    <property type="match status" value="1"/>
</dbReference>
<dbReference type="GO" id="GO:0008168">
    <property type="term" value="F:methyltransferase activity"/>
    <property type="evidence" value="ECO:0007669"/>
    <property type="project" value="UniProtKB-KW"/>
</dbReference>
<dbReference type="CDD" id="cd02440">
    <property type="entry name" value="AdoMet_MTases"/>
    <property type="match status" value="1"/>
</dbReference>
<dbReference type="EMBL" id="KZ992538">
    <property type="protein sequence ID" value="RKP09142.1"/>
    <property type="molecule type" value="Genomic_DNA"/>
</dbReference>
<proteinExistence type="predicted"/>
<evidence type="ECO:0000313" key="2">
    <source>
        <dbReference type="EMBL" id="RKP09142.1"/>
    </source>
</evidence>
<dbReference type="AlphaFoldDB" id="A0A4P9XT31"/>
<keyword evidence="2" id="KW-0808">Transferase</keyword>
<dbReference type="STRING" id="78915.A0A4P9XT31"/>
<feature type="domain" description="Methyltransferase" evidence="1">
    <location>
        <begin position="100"/>
        <end position="191"/>
    </location>
</feature>
<dbReference type="OrthoDB" id="2013972at2759"/>
<evidence type="ECO:0000313" key="3">
    <source>
        <dbReference type="Proteomes" id="UP000271241"/>
    </source>
</evidence>
<evidence type="ECO:0000259" key="1">
    <source>
        <dbReference type="Pfam" id="PF13649"/>
    </source>
</evidence>
<dbReference type="PANTHER" id="PTHR43591">
    <property type="entry name" value="METHYLTRANSFERASE"/>
    <property type="match status" value="1"/>
</dbReference>
<dbReference type="InterPro" id="IPR029063">
    <property type="entry name" value="SAM-dependent_MTases_sf"/>
</dbReference>
<dbReference type="Gene3D" id="3.40.50.150">
    <property type="entry name" value="Vaccinia Virus protein VP39"/>
    <property type="match status" value="1"/>
</dbReference>
<gene>
    <name evidence="2" type="ORF">THASP1DRAFT_14653</name>
</gene>
<keyword evidence="2" id="KW-0489">Methyltransferase</keyword>
<keyword evidence="3" id="KW-1185">Reference proteome</keyword>